<name>A0A0F9LFC7_9ZZZZ</name>
<evidence type="ECO:0000313" key="1">
    <source>
        <dbReference type="EMBL" id="KKM92218.1"/>
    </source>
</evidence>
<reference evidence="1" key="1">
    <citation type="journal article" date="2015" name="Nature">
        <title>Complex archaea that bridge the gap between prokaryotes and eukaryotes.</title>
        <authorList>
            <person name="Spang A."/>
            <person name="Saw J.H."/>
            <person name="Jorgensen S.L."/>
            <person name="Zaremba-Niedzwiedzka K."/>
            <person name="Martijn J."/>
            <person name="Lind A.E."/>
            <person name="van Eijk R."/>
            <person name="Schleper C."/>
            <person name="Guy L."/>
            <person name="Ettema T.J."/>
        </authorList>
    </citation>
    <scope>NUCLEOTIDE SEQUENCE</scope>
</reference>
<gene>
    <name evidence="1" type="ORF">LCGC14_1220640</name>
</gene>
<accession>A0A0F9LFC7</accession>
<comment type="caution">
    <text evidence="1">The sequence shown here is derived from an EMBL/GenBank/DDBJ whole genome shotgun (WGS) entry which is preliminary data.</text>
</comment>
<sequence length="604" mass="61494">MKKILFVLMLMAVLACPAMGLIQHQVTIVDEFGRPVTTITSITVFNSGLGTSPTIFSDRAGDITVTNPITTSSDNSTFDQSVGFVRWFQQKPTYKLTITDGTKTLTVDSLNESDTKFAWYDNYIGTAASLSVDDNQSISVGTQSDWVLSWVNSTNILNWIPASDGTTFNIGSTTVEKQGNFNVFVGGIGGGGLTIDEGNATFVWTGGTASLNNSGSGITNIGNGSTGAVNIGSSTAGVITIDSTSTGTFTTDGALTLTTTDAGADLSLNSPLGRVLMEAQEDVAEAVLIVADGVNSTTIKIHADTGTSVTEGAEAVTILADEGGVGIRSTANLVNAVNITVDNGTTTTMRLFNDTGNASADRAASIQLDSDLGAIQLNAEASTAATEKASAIQLTADAGAIELYSGLDATGAIKLTADGGTDSDIDIFNDQGTSADSIHLLTDVGGITATASAGLIALNATGASAGDITITAGDDMTLAVTGSLTTGKILFQRYVTVYAGNASLTAVQSGTVLVTTAAGGTQIFQLPTAAVGLTYTMVDISATAGDDLSILPFSGDSVGASPADSYYTQTGDSIPSSVTIVAVNSASWAVVTQIGTWIRTDSGL</sequence>
<dbReference type="EMBL" id="LAZR01006423">
    <property type="protein sequence ID" value="KKM92218.1"/>
    <property type="molecule type" value="Genomic_DNA"/>
</dbReference>
<dbReference type="PROSITE" id="PS51257">
    <property type="entry name" value="PROKAR_LIPOPROTEIN"/>
    <property type="match status" value="1"/>
</dbReference>
<dbReference type="AlphaFoldDB" id="A0A0F9LFC7"/>
<protein>
    <submittedName>
        <fullName evidence="1">Uncharacterized protein</fullName>
    </submittedName>
</protein>
<organism evidence="1">
    <name type="scientific">marine sediment metagenome</name>
    <dbReference type="NCBI Taxonomy" id="412755"/>
    <lineage>
        <taxon>unclassified sequences</taxon>
        <taxon>metagenomes</taxon>
        <taxon>ecological metagenomes</taxon>
    </lineage>
</organism>
<proteinExistence type="predicted"/>